<feature type="region of interest" description="Domain IV, binds dsDNA" evidence="8">
    <location>
        <begin position="335"/>
        <end position="459"/>
    </location>
</feature>
<keyword evidence="6 8" id="KW-0446">Lipid-binding</keyword>
<dbReference type="InterPro" id="IPR010921">
    <property type="entry name" value="Trp_repressor/repl_initiator"/>
</dbReference>
<protein>
    <recommendedName>
        <fullName evidence="8 9">Chromosomal replication initiator protein DnaA</fullName>
    </recommendedName>
</protein>
<name>A0ABN6SUM5_9MOLU</name>
<dbReference type="NCBIfam" id="TIGR00362">
    <property type="entry name" value="DnaA"/>
    <property type="match status" value="1"/>
</dbReference>
<dbReference type="InterPro" id="IPR001957">
    <property type="entry name" value="Chromosome_initiator_DnaA"/>
</dbReference>
<dbReference type="RefSeq" id="WP_281748762.1">
    <property type="nucleotide sequence ID" value="NZ_AP026933.1"/>
</dbReference>
<evidence type="ECO:0000256" key="9">
    <source>
        <dbReference type="NCBIfam" id="TIGR00362"/>
    </source>
</evidence>
<dbReference type="Proteomes" id="UP001163387">
    <property type="component" value="Chromosome"/>
</dbReference>
<comment type="subcellular location">
    <subcellularLocation>
        <location evidence="8">Cytoplasm</location>
    </subcellularLocation>
</comment>
<comment type="subunit">
    <text evidence="8">Oligomerizes as a right-handed, spiral filament on DNA at oriC.</text>
</comment>
<dbReference type="InterPro" id="IPR003593">
    <property type="entry name" value="AAA+_ATPase"/>
</dbReference>
<comment type="domain">
    <text evidence="8">Domain I is involved in oligomerization and binding regulators, domain II is flexibile and of varying length in different bacteria, domain III forms the AAA+ region, while domain IV binds dsDNA.</text>
</comment>
<feature type="region of interest" description="Domain I, interacts with DnaA modulators" evidence="8">
    <location>
        <begin position="1"/>
        <end position="110"/>
    </location>
</feature>
<dbReference type="SUPFAM" id="SSF52540">
    <property type="entry name" value="P-loop containing nucleoside triphosphate hydrolases"/>
    <property type="match status" value="1"/>
</dbReference>
<dbReference type="Gene3D" id="1.10.1750.10">
    <property type="match status" value="1"/>
</dbReference>
<dbReference type="Gene3D" id="1.10.8.60">
    <property type="match status" value="1"/>
</dbReference>
<feature type="binding site" evidence="8">
    <location>
        <position position="158"/>
    </location>
    <ligand>
        <name>ATP</name>
        <dbReference type="ChEBI" id="CHEBI:30616"/>
    </ligand>
</feature>
<dbReference type="Pfam" id="PF08299">
    <property type="entry name" value="Bac_DnaA_C"/>
    <property type="match status" value="1"/>
</dbReference>
<dbReference type="Pfam" id="PF00308">
    <property type="entry name" value="Bac_DnaA"/>
    <property type="match status" value="1"/>
</dbReference>
<evidence type="ECO:0000256" key="11">
    <source>
        <dbReference type="RuleBase" id="RU004227"/>
    </source>
</evidence>
<sequence length="459" mass="54061">MNNTDNNWENFQNIWNKVRNFLQYDEMIDPSIFNNYIKNTYIYDIFENKCLIIVDSLFAKEILTKNITFKVKEILERIIQQNLQIEFLELNEAKKQKIYVEKDFVEFNKLQQIKKQFQFNNFVKGESNNDAYQAAFSITIELGRYWNPLFIYGNSGLGKTHLLHAIENEILTKYNNQKKVLYLSSEEFGRMVPEIIKQNINDIEKFKDSFNQYDVLLVDDIQFLANRSKTNEIFFHIFNSFVNKQKQIVITSDKHPDDLYGFEERNVSRFQSGLSVGIDSPDFETSLIILKEKIKSLNYDPSIFTEESLSFIALNFNSDVRKLEGALNRLIFYSILYIKPNHLIVLEDVMKAFKTSNTSLKEKLTIKKIKTIVSEYYNIPIKLLISTSRVKTITIARHVAMYLIKTLLNESYTKIGSEFGGKDHTTVMNAYNKIKKNIETNYEFKKNIERLSRECLKHN</sequence>
<dbReference type="Gene3D" id="3.40.50.300">
    <property type="entry name" value="P-loop containing nucleotide triphosphate hydrolases"/>
    <property type="match status" value="1"/>
</dbReference>
<feature type="binding site" evidence="8">
    <location>
        <position position="156"/>
    </location>
    <ligand>
        <name>ATP</name>
        <dbReference type="ChEBI" id="CHEBI:30616"/>
    </ligand>
</feature>
<feature type="binding site" evidence="8">
    <location>
        <position position="160"/>
    </location>
    <ligand>
        <name>ATP</name>
        <dbReference type="ChEBI" id="CHEBI:30616"/>
    </ligand>
</feature>
<evidence type="ECO:0000256" key="3">
    <source>
        <dbReference type="ARBA" id="ARBA00022705"/>
    </source>
</evidence>
<keyword evidence="7 8" id="KW-0238">DNA-binding</keyword>
<dbReference type="InterPro" id="IPR013317">
    <property type="entry name" value="DnaA_dom"/>
</dbReference>
<keyword evidence="2 8" id="KW-0963">Cytoplasm</keyword>
<dbReference type="InterPro" id="IPR013159">
    <property type="entry name" value="DnaA_C"/>
</dbReference>
<gene>
    <name evidence="8 14" type="primary">dnaA</name>
    <name evidence="14" type="ORF">SHM_00310</name>
</gene>
<keyword evidence="15" id="KW-1185">Reference proteome</keyword>
<evidence type="ECO:0000259" key="13">
    <source>
        <dbReference type="SMART" id="SM00760"/>
    </source>
</evidence>
<keyword evidence="3 8" id="KW-0235">DNA replication</keyword>
<evidence type="ECO:0000256" key="10">
    <source>
        <dbReference type="RuleBase" id="RU000577"/>
    </source>
</evidence>
<dbReference type="HAMAP" id="MF_00377">
    <property type="entry name" value="DnaA_bact"/>
    <property type="match status" value="1"/>
</dbReference>
<dbReference type="PANTHER" id="PTHR30050:SF2">
    <property type="entry name" value="CHROMOSOMAL REPLICATION INITIATOR PROTEIN DNAA"/>
    <property type="match status" value="1"/>
</dbReference>
<evidence type="ECO:0000256" key="8">
    <source>
        <dbReference type="HAMAP-Rule" id="MF_00377"/>
    </source>
</evidence>
<feature type="binding site" evidence="8">
    <location>
        <position position="159"/>
    </location>
    <ligand>
        <name>ATP</name>
        <dbReference type="ChEBI" id="CHEBI:30616"/>
    </ligand>
</feature>
<dbReference type="SMART" id="SM00382">
    <property type="entry name" value="AAA"/>
    <property type="match status" value="1"/>
</dbReference>
<comment type="function">
    <text evidence="8 10">Plays an essential role in the initiation and regulation of chromosomal replication. ATP-DnaA binds to the origin of replication (oriC) to initiate formation of the DNA replication initiation complex once per cell cycle. Binds the DnaA box (a 9 base pair repeat at the origin) and separates the double-stranded (ds)DNA. Forms a right-handed helical filament on oriC DNA; dsDNA binds to the exterior of the filament while single-stranded (ss)DNA is stabiized in the filament's interior. The ATP-DnaA-oriC complex binds and stabilizes one strand of the AT-rich DNA unwinding element (DUE), permitting loading of DNA polymerase. After initiation quickly degrades to an ADP-DnaA complex that is not apt for DNA replication. Binds acidic phospholipids.</text>
</comment>
<keyword evidence="4 8" id="KW-0547">Nucleotide-binding</keyword>
<dbReference type="CDD" id="cd00009">
    <property type="entry name" value="AAA"/>
    <property type="match status" value="1"/>
</dbReference>
<dbReference type="CDD" id="cd06571">
    <property type="entry name" value="Bac_DnaA_C"/>
    <property type="match status" value="1"/>
</dbReference>
<accession>A0ABN6SUM5</accession>
<evidence type="ECO:0000313" key="14">
    <source>
        <dbReference type="EMBL" id="BDT02385.1"/>
    </source>
</evidence>
<dbReference type="InterPro" id="IPR038454">
    <property type="entry name" value="DnaA_N_sf"/>
</dbReference>
<keyword evidence="5 8" id="KW-0067">ATP-binding</keyword>
<evidence type="ECO:0000256" key="6">
    <source>
        <dbReference type="ARBA" id="ARBA00023121"/>
    </source>
</evidence>
<proteinExistence type="inferred from homology"/>
<dbReference type="InterPro" id="IPR027417">
    <property type="entry name" value="P-loop_NTPase"/>
</dbReference>
<dbReference type="PROSITE" id="PS01008">
    <property type="entry name" value="DNAA"/>
    <property type="match status" value="1"/>
</dbReference>
<comment type="similarity">
    <text evidence="1 8 11">Belongs to the DnaA family.</text>
</comment>
<evidence type="ECO:0000256" key="5">
    <source>
        <dbReference type="ARBA" id="ARBA00022840"/>
    </source>
</evidence>
<dbReference type="InterPro" id="IPR020591">
    <property type="entry name" value="Chromosome_initiator_DnaA-like"/>
</dbReference>
<dbReference type="SMART" id="SM00760">
    <property type="entry name" value="Bac_DnaA_C"/>
    <property type="match status" value="1"/>
</dbReference>
<reference evidence="14 15" key="1">
    <citation type="journal article" date="2022" name="Front. Microbiol.">
        <title>Male-killing mechanisms vary between Spiroplasma species.</title>
        <authorList>
            <person name="Arai H."/>
            <person name="Inoue M."/>
            <person name="Kageyama D."/>
        </authorList>
    </citation>
    <scope>NUCLEOTIDE SEQUENCE [LARGE SCALE GENOMIC DNA]</scope>
    <source>
        <strain evidence="15">sHm</strain>
    </source>
</reference>
<feature type="domain" description="AAA+ ATPase" evidence="12">
    <location>
        <begin position="145"/>
        <end position="279"/>
    </location>
</feature>
<evidence type="ECO:0000256" key="2">
    <source>
        <dbReference type="ARBA" id="ARBA00022490"/>
    </source>
</evidence>
<dbReference type="PRINTS" id="PR00051">
    <property type="entry name" value="DNAA"/>
</dbReference>
<evidence type="ECO:0000256" key="7">
    <source>
        <dbReference type="ARBA" id="ARBA00023125"/>
    </source>
</evidence>
<comment type="caution">
    <text evidence="8">Lacks conserved residue(s) required for the propagation of feature annotation.</text>
</comment>
<evidence type="ECO:0000256" key="4">
    <source>
        <dbReference type="ARBA" id="ARBA00022741"/>
    </source>
</evidence>
<evidence type="ECO:0000256" key="1">
    <source>
        <dbReference type="ARBA" id="ARBA00006583"/>
    </source>
</evidence>
<dbReference type="PANTHER" id="PTHR30050">
    <property type="entry name" value="CHROMOSOMAL REPLICATION INITIATOR PROTEIN DNAA"/>
    <property type="match status" value="1"/>
</dbReference>
<organism evidence="14 15">
    <name type="scientific">Spiroplasma ixodetis</name>
    <dbReference type="NCBI Taxonomy" id="2141"/>
    <lineage>
        <taxon>Bacteria</taxon>
        <taxon>Bacillati</taxon>
        <taxon>Mycoplasmatota</taxon>
        <taxon>Mollicutes</taxon>
        <taxon>Entomoplasmatales</taxon>
        <taxon>Spiroplasmataceae</taxon>
        <taxon>Spiroplasma</taxon>
    </lineage>
</organism>
<dbReference type="SUPFAM" id="SSF48295">
    <property type="entry name" value="TrpR-like"/>
    <property type="match status" value="1"/>
</dbReference>
<dbReference type="InterPro" id="IPR018312">
    <property type="entry name" value="Chromosome_initiator_DnaA_CS"/>
</dbReference>
<dbReference type="EMBL" id="AP026933">
    <property type="protein sequence ID" value="BDT02385.1"/>
    <property type="molecule type" value="Genomic_DNA"/>
</dbReference>
<feature type="domain" description="Chromosomal replication initiator DnaA C-terminal" evidence="13">
    <location>
        <begin position="365"/>
        <end position="434"/>
    </location>
</feature>
<dbReference type="Gene3D" id="3.30.300.180">
    <property type="match status" value="1"/>
</dbReference>
<evidence type="ECO:0000259" key="12">
    <source>
        <dbReference type="SMART" id="SM00382"/>
    </source>
</evidence>
<evidence type="ECO:0000313" key="15">
    <source>
        <dbReference type="Proteomes" id="UP001163387"/>
    </source>
</evidence>